<comment type="caution">
    <text evidence="3">The sequence shown here is derived from an EMBL/GenBank/DDBJ whole genome shotgun (WGS) entry which is preliminary data.</text>
</comment>
<evidence type="ECO:0000256" key="2">
    <source>
        <dbReference type="SAM" id="SignalP"/>
    </source>
</evidence>
<sequence>MRKMGKKMALLLPLALCGTALTGCLDSEELVQVLEDSLVQVLGGEAAGEEASGDGDLFGENGGSEHTGGGATEYKPAGVSIAADGNLGELIVDALENDAFDIRYDFEGSGTVNDMAVTVEGSYEREQLGPTGDMRDSWSLWAKLGDNYATTLCDSFCVDGVYYSRHLDEAYVCEEPTIEPARFPGLTLFAAAAEGEKSTGERDLFGQKEETEVYTFTQSGDELKAVMEEMCPDLLRNMDADADWSQVSGEWNVSIAQYGLVDNIRLTSPDVGRLIMEGASQGGTGDCSDFFLDLYVSYGYLDHVYTPDVLEAAAEGEAIPFETLGDLIVREAAERQAAEESRAIEESIAASFETVEVEGEGTVTMVCGSKTVDFSLPTEIVNYTEMELFEPESVRLLHDVFSDFTGVTRVSMIMGTPEEWIRIYGGGQDALDGAQPATIGGYEGLKYTSGTEGENFLGKKTMSMDYVFATDLGDGVALGFHVSGTYTDEPQDMNEGILEVLMSHCSIH</sequence>
<reference evidence="3" key="2">
    <citation type="submission" date="2021-04" db="EMBL/GenBank/DDBJ databases">
        <authorList>
            <person name="Gilroy R."/>
        </authorList>
    </citation>
    <scope>NUCLEOTIDE SEQUENCE</scope>
    <source>
        <strain evidence="3">ChiGjej4B4-12881</strain>
    </source>
</reference>
<name>A0A9D1W523_9FIRM</name>
<evidence type="ECO:0008006" key="5">
    <source>
        <dbReference type="Google" id="ProtNLM"/>
    </source>
</evidence>
<keyword evidence="2" id="KW-0732">Signal</keyword>
<protein>
    <recommendedName>
        <fullName evidence="5">Lipoprotein</fullName>
    </recommendedName>
</protein>
<dbReference type="AlphaFoldDB" id="A0A9D1W523"/>
<accession>A0A9D1W523</accession>
<reference evidence="3" key="1">
    <citation type="journal article" date="2021" name="PeerJ">
        <title>Extensive microbial diversity within the chicken gut microbiome revealed by metagenomics and culture.</title>
        <authorList>
            <person name="Gilroy R."/>
            <person name="Ravi A."/>
            <person name="Getino M."/>
            <person name="Pursley I."/>
            <person name="Horton D.L."/>
            <person name="Alikhan N.F."/>
            <person name="Baker D."/>
            <person name="Gharbi K."/>
            <person name="Hall N."/>
            <person name="Watson M."/>
            <person name="Adriaenssens E.M."/>
            <person name="Foster-Nyarko E."/>
            <person name="Jarju S."/>
            <person name="Secka A."/>
            <person name="Antonio M."/>
            <person name="Oren A."/>
            <person name="Chaudhuri R.R."/>
            <person name="La Ragione R."/>
            <person name="Hildebrand F."/>
            <person name="Pallen M.J."/>
        </authorList>
    </citation>
    <scope>NUCLEOTIDE SEQUENCE</scope>
    <source>
        <strain evidence="3">ChiGjej4B4-12881</strain>
    </source>
</reference>
<feature type="chain" id="PRO_5039203656" description="Lipoprotein" evidence="2">
    <location>
        <begin position="23"/>
        <end position="508"/>
    </location>
</feature>
<feature type="region of interest" description="Disordered" evidence="1">
    <location>
        <begin position="49"/>
        <end position="71"/>
    </location>
</feature>
<evidence type="ECO:0000313" key="4">
    <source>
        <dbReference type="Proteomes" id="UP000886780"/>
    </source>
</evidence>
<gene>
    <name evidence="3" type="ORF">IAA28_07525</name>
</gene>
<feature type="compositionally biased region" description="Gly residues" evidence="1">
    <location>
        <begin position="60"/>
        <end position="71"/>
    </location>
</feature>
<evidence type="ECO:0000256" key="1">
    <source>
        <dbReference type="SAM" id="MobiDB-lite"/>
    </source>
</evidence>
<organism evidence="3 4">
    <name type="scientific">Candidatus Lachnoclostridium stercoripullorum</name>
    <dbReference type="NCBI Taxonomy" id="2838635"/>
    <lineage>
        <taxon>Bacteria</taxon>
        <taxon>Bacillati</taxon>
        <taxon>Bacillota</taxon>
        <taxon>Clostridia</taxon>
        <taxon>Lachnospirales</taxon>
        <taxon>Lachnospiraceae</taxon>
    </lineage>
</organism>
<dbReference type="PROSITE" id="PS51257">
    <property type="entry name" value="PROKAR_LIPOPROTEIN"/>
    <property type="match status" value="1"/>
</dbReference>
<dbReference type="EMBL" id="DXEU01000134">
    <property type="protein sequence ID" value="HIX52638.1"/>
    <property type="molecule type" value="Genomic_DNA"/>
</dbReference>
<dbReference type="Proteomes" id="UP000886780">
    <property type="component" value="Unassembled WGS sequence"/>
</dbReference>
<proteinExistence type="predicted"/>
<evidence type="ECO:0000313" key="3">
    <source>
        <dbReference type="EMBL" id="HIX52638.1"/>
    </source>
</evidence>
<feature type="signal peptide" evidence="2">
    <location>
        <begin position="1"/>
        <end position="22"/>
    </location>
</feature>